<evidence type="ECO:0000256" key="1">
    <source>
        <dbReference type="ARBA" id="ARBA00010396"/>
    </source>
</evidence>
<dbReference type="Proteomes" id="UP000509791">
    <property type="component" value="Chromosome"/>
</dbReference>
<dbReference type="GO" id="GO:0070475">
    <property type="term" value="P:rRNA base methylation"/>
    <property type="evidence" value="ECO:0007669"/>
    <property type="project" value="UniProtKB-UniRule"/>
</dbReference>
<evidence type="ECO:0000256" key="4">
    <source>
        <dbReference type="ARBA" id="ARBA00022603"/>
    </source>
</evidence>
<evidence type="ECO:0000313" key="8">
    <source>
        <dbReference type="EMBL" id="CAD0153119.1"/>
    </source>
</evidence>
<dbReference type="Gene3D" id="3.40.50.150">
    <property type="entry name" value="Vaccinia Virus protein VP39"/>
    <property type="match status" value="1"/>
</dbReference>
<dbReference type="PANTHER" id="PTHR11265">
    <property type="entry name" value="S-ADENOSYL-METHYLTRANSFERASE MRAW"/>
    <property type="match status" value="1"/>
</dbReference>
<feature type="binding site" evidence="7">
    <location>
        <begin position="72"/>
        <end position="74"/>
    </location>
    <ligand>
        <name>S-adenosyl-L-methionine</name>
        <dbReference type="ChEBI" id="CHEBI:59789"/>
    </ligand>
</feature>
<name>A0A8D6U8I6_STRTR</name>
<dbReference type="PIRSF" id="PIRSF004486">
    <property type="entry name" value="MraW"/>
    <property type="match status" value="1"/>
</dbReference>
<dbReference type="InterPro" id="IPR029063">
    <property type="entry name" value="SAM-dependent_MTases_sf"/>
</dbReference>
<evidence type="ECO:0000313" key="9">
    <source>
        <dbReference type="Proteomes" id="UP000509791"/>
    </source>
</evidence>
<dbReference type="Pfam" id="PF01795">
    <property type="entry name" value="Methyltransf_5"/>
    <property type="match status" value="1"/>
</dbReference>
<feature type="binding site" evidence="7">
    <location>
        <position position="121"/>
    </location>
    <ligand>
        <name>S-adenosyl-L-methionine</name>
        <dbReference type="ChEBI" id="CHEBI:59789"/>
    </ligand>
</feature>
<protein>
    <recommendedName>
        <fullName evidence="7">Ribosomal RNA small subunit methyltransferase H</fullName>
        <ecNumber evidence="7">2.1.1.199</ecNumber>
    </recommendedName>
    <alternativeName>
        <fullName evidence="7">16S rRNA m(4)C1402 methyltransferase</fullName>
    </alternativeName>
    <alternativeName>
        <fullName evidence="7">rRNA (cytosine-N(4)-)-methyltransferase RsmH</fullName>
    </alternativeName>
</protein>
<dbReference type="GO" id="GO:0005737">
    <property type="term" value="C:cytoplasm"/>
    <property type="evidence" value="ECO:0007669"/>
    <property type="project" value="UniProtKB-SubCell"/>
</dbReference>
<accession>A0A8D6U8I6</accession>
<reference evidence="8 9" key="1">
    <citation type="submission" date="2020-06" db="EMBL/GenBank/DDBJ databases">
        <authorList>
            <person name="Chuat V."/>
        </authorList>
    </citation>
    <scope>NUCLEOTIDE SEQUENCE [LARGE SCALE GENOMIC DNA]</scope>
    <source>
        <strain evidence="8">STH_CIRM_998</strain>
    </source>
</reference>
<dbReference type="SUPFAM" id="SSF53335">
    <property type="entry name" value="S-adenosyl-L-methionine-dependent methyltransferases"/>
    <property type="match status" value="1"/>
</dbReference>
<comment type="subcellular location">
    <subcellularLocation>
        <location evidence="7">Cytoplasm</location>
    </subcellularLocation>
</comment>
<dbReference type="PANTHER" id="PTHR11265:SF0">
    <property type="entry name" value="12S RRNA N4-METHYLCYTIDINE METHYLTRANSFERASE"/>
    <property type="match status" value="1"/>
</dbReference>
<organism evidence="8 9">
    <name type="scientific">Streptococcus thermophilus</name>
    <dbReference type="NCBI Taxonomy" id="1308"/>
    <lineage>
        <taxon>Bacteria</taxon>
        <taxon>Bacillati</taxon>
        <taxon>Bacillota</taxon>
        <taxon>Bacilli</taxon>
        <taxon>Lactobacillales</taxon>
        <taxon>Streptococcaceae</taxon>
        <taxon>Streptococcus</taxon>
    </lineage>
</organism>
<proteinExistence type="inferred from homology"/>
<comment type="catalytic activity">
    <reaction evidence="7">
        <text>cytidine(1402) in 16S rRNA + S-adenosyl-L-methionine = N(4)-methylcytidine(1402) in 16S rRNA + S-adenosyl-L-homocysteine + H(+)</text>
        <dbReference type="Rhea" id="RHEA:42928"/>
        <dbReference type="Rhea" id="RHEA-COMP:10286"/>
        <dbReference type="Rhea" id="RHEA-COMP:10287"/>
        <dbReference type="ChEBI" id="CHEBI:15378"/>
        <dbReference type="ChEBI" id="CHEBI:57856"/>
        <dbReference type="ChEBI" id="CHEBI:59789"/>
        <dbReference type="ChEBI" id="CHEBI:74506"/>
        <dbReference type="ChEBI" id="CHEBI:82748"/>
        <dbReference type="EC" id="2.1.1.199"/>
    </reaction>
</comment>
<comment type="similarity">
    <text evidence="1 7">Belongs to the methyltransferase superfamily. RsmH family.</text>
</comment>
<dbReference type="InterPro" id="IPR002903">
    <property type="entry name" value="RsmH"/>
</dbReference>
<dbReference type="InterPro" id="IPR023397">
    <property type="entry name" value="SAM-dep_MeTrfase_MraW_recog"/>
</dbReference>
<comment type="function">
    <text evidence="7">Specifically methylates the N4 position of cytidine in position 1402 (C1402) of 16S rRNA.</text>
</comment>
<keyword evidence="6 7" id="KW-0949">S-adenosyl-L-methionine</keyword>
<evidence type="ECO:0000256" key="7">
    <source>
        <dbReference type="HAMAP-Rule" id="MF_01007"/>
    </source>
</evidence>
<feature type="binding site" evidence="7">
    <location>
        <position position="149"/>
    </location>
    <ligand>
        <name>S-adenosyl-L-methionine</name>
        <dbReference type="ChEBI" id="CHEBI:59789"/>
    </ligand>
</feature>
<dbReference type="EMBL" id="LR822027">
    <property type="protein sequence ID" value="CAD0153119.1"/>
    <property type="molecule type" value="Genomic_DNA"/>
</dbReference>
<keyword evidence="4 7" id="KW-0489">Methyltransferase</keyword>
<evidence type="ECO:0000256" key="5">
    <source>
        <dbReference type="ARBA" id="ARBA00022679"/>
    </source>
</evidence>
<keyword evidence="5 7" id="KW-0808">Transferase</keyword>
<evidence type="ECO:0000256" key="2">
    <source>
        <dbReference type="ARBA" id="ARBA00022490"/>
    </source>
</evidence>
<gene>
    <name evidence="7 8" type="primary">rsmH</name>
    <name evidence="8" type="ORF">STHERMO_1838</name>
</gene>
<dbReference type="EC" id="2.1.1.199" evidence="7"/>
<keyword evidence="3 7" id="KW-0698">rRNA processing</keyword>
<feature type="binding site" evidence="7">
    <location>
        <position position="142"/>
    </location>
    <ligand>
        <name>S-adenosyl-L-methionine</name>
        <dbReference type="ChEBI" id="CHEBI:59789"/>
    </ligand>
</feature>
<keyword evidence="2 7" id="KW-0963">Cytoplasm</keyword>
<feature type="binding site" evidence="7">
    <location>
        <position position="92"/>
    </location>
    <ligand>
        <name>S-adenosyl-L-methionine</name>
        <dbReference type="ChEBI" id="CHEBI:59789"/>
    </ligand>
</feature>
<sequence length="353" mass="39945">MSTNISIIKPGLGSSFFDFLTTFKSRQFLCSYAIIKIMTNEFHHVTVLLHETVDMLDIKPDGIYVDATLGGAGHSSYLLSQLSEKGHLYCFDQDQKAIDNAQVRLKDYIDKGMVTFIKDNFRNLKSNLEALGVSEIDGILYDLGVSSPQLDERERGFSYKQDAKLDMRMNEEASLTAYDVVNTYPYNDLVRIFFKYGEDKFSKQIARKIEQVRQVKPIETTTELAEIIKSAKPAKELKKKGHPAKQIFQAIRIEVNDELGAADESIQEALDLLAVDGRISVITFHSLEDRLTKQLFKEASTVDVPKGLPFIPEDLQPKVALVNRKPILPSQEELEANNRSHSAKLRVAKKIRK</sequence>
<dbReference type="NCBIfam" id="TIGR00006">
    <property type="entry name" value="16S rRNA (cytosine(1402)-N(4))-methyltransferase RsmH"/>
    <property type="match status" value="1"/>
</dbReference>
<evidence type="ECO:0000256" key="3">
    <source>
        <dbReference type="ARBA" id="ARBA00022552"/>
    </source>
</evidence>
<dbReference type="GO" id="GO:0071424">
    <property type="term" value="F:rRNA (cytosine-N4-)-methyltransferase activity"/>
    <property type="evidence" value="ECO:0007669"/>
    <property type="project" value="UniProtKB-UniRule"/>
</dbReference>
<dbReference type="Gene3D" id="1.10.150.170">
    <property type="entry name" value="Putative methyltransferase TM0872, insert domain"/>
    <property type="match status" value="1"/>
</dbReference>
<dbReference type="FunFam" id="1.10.150.170:FF:000001">
    <property type="entry name" value="Ribosomal RNA small subunit methyltransferase H"/>
    <property type="match status" value="1"/>
</dbReference>
<dbReference type="AlphaFoldDB" id="A0A8D6U8I6"/>
<evidence type="ECO:0000256" key="6">
    <source>
        <dbReference type="ARBA" id="ARBA00022691"/>
    </source>
</evidence>
<dbReference type="HAMAP" id="MF_01007">
    <property type="entry name" value="16SrRNA_methyltr_H"/>
    <property type="match status" value="1"/>
</dbReference>
<dbReference type="SUPFAM" id="SSF81799">
    <property type="entry name" value="Putative methyltransferase TM0872, insert domain"/>
    <property type="match status" value="1"/>
</dbReference>